<reference evidence="8" key="1">
    <citation type="journal article" date="2020" name="Fungal Divers.">
        <title>Resolving the Mortierellaceae phylogeny through synthesis of multi-gene phylogenetics and phylogenomics.</title>
        <authorList>
            <person name="Vandepol N."/>
            <person name="Liber J."/>
            <person name="Desiro A."/>
            <person name="Na H."/>
            <person name="Kennedy M."/>
            <person name="Barry K."/>
            <person name="Grigoriev I.V."/>
            <person name="Miller A.N."/>
            <person name="O'Donnell K."/>
            <person name="Stajich J.E."/>
            <person name="Bonito G."/>
        </authorList>
    </citation>
    <scope>NUCLEOTIDE SEQUENCE</scope>
    <source>
        <strain evidence="8">REB-010B</strain>
    </source>
</reference>
<dbReference type="PANTHER" id="PTHR48097:SF9">
    <property type="entry name" value="L-THREONINE ALDOLASE"/>
    <property type="match status" value="1"/>
</dbReference>
<evidence type="ECO:0000259" key="7">
    <source>
        <dbReference type="Pfam" id="PF01212"/>
    </source>
</evidence>
<keyword evidence="4" id="KW-0456">Lyase</keyword>
<feature type="modified residue" description="N6-(pyridoxal phosphate)lysine" evidence="5">
    <location>
        <position position="183"/>
    </location>
</feature>
<gene>
    <name evidence="8" type="primary">GLY1_1</name>
    <name evidence="8" type="ORF">BGZ99_000055</name>
</gene>
<evidence type="ECO:0000256" key="6">
    <source>
        <dbReference type="SAM" id="MobiDB-lite"/>
    </source>
</evidence>
<evidence type="ECO:0000256" key="3">
    <source>
        <dbReference type="ARBA" id="ARBA00022898"/>
    </source>
</evidence>
<dbReference type="Gene3D" id="3.90.1150.10">
    <property type="entry name" value="Aspartate Aminotransferase, domain 1"/>
    <property type="match status" value="1"/>
</dbReference>
<feature type="domain" description="Aromatic amino acid beta-eliminating lyase/threonine aldolase" evidence="7">
    <location>
        <begin position="1"/>
        <end position="271"/>
    </location>
</feature>
<organism evidence="8 9">
    <name type="scientific">Dissophora globulifera</name>
    <dbReference type="NCBI Taxonomy" id="979702"/>
    <lineage>
        <taxon>Eukaryota</taxon>
        <taxon>Fungi</taxon>
        <taxon>Fungi incertae sedis</taxon>
        <taxon>Mucoromycota</taxon>
        <taxon>Mortierellomycotina</taxon>
        <taxon>Mortierellomycetes</taxon>
        <taxon>Mortierellales</taxon>
        <taxon>Mortierellaceae</taxon>
        <taxon>Dissophora</taxon>
    </lineage>
</organism>
<dbReference type="OrthoDB" id="10261951at2759"/>
<dbReference type="GO" id="GO:0008732">
    <property type="term" value="F:L-allo-threonine aldolase activity"/>
    <property type="evidence" value="ECO:0007669"/>
    <property type="project" value="TreeGrafter"/>
</dbReference>
<dbReference type="InterPro" id="IPR023603">
    <property type="entry name" value="Low_specificity_L-TA-like"/>
</dbReference>
<dbReference type="PANTHER" id="PTHR48097">
    <property type="entry name" value="L-THREONINE ALDOLASE-RELATED"/>
    <property type="match status" value="1"/>
</dbReference>
<dbReference type="InterPro" id="IPR015421">
    <property type="entry name" value="PyrdxlP-dep_Trfase_major"/>
</dbReference>
<comment type="caution">
    <text evidence="8">The sequence shown here is derived from an EMBL/GenBank/DDBJ whole genome shotgun (WGS) entry which is preliminary data.</text>
</comment>
<dbReference type="GO" id="GO:0006567">
    <property type="term" value="P:L-threonine catabolic process"/>
    <property type="evidence" value="ECO:0007669"/>
    <property type="project" value="TreeGrafter"/>
</dbReference>
<name>A0A9P6RYV8_9FUNG</name>
<dbReference type="FunFam" id="3.40.640.10:FF:000030">
    <property type="entry name" value="Low-specificity L-threonine aldolase"/>
    <property type="match status" value="1"/>
</dbReference>
<evidence type="ECO:0000256" key="2">
    <source>
        <dbReference type="ARBA" id="ARBA00006966"/>
    </source>
</evidence>
<evidence type="ECO:0000313" key="8">
    <source>
        <dbReference type="EMBL" id="KAG0329826.1"/>
    </source>
</evidence>
<feature type="region of interest" description="Disordered" evidence="6">
    <location>
        <begin position="336"/>
        <end position="356"/>
    </location>
</feature>
<proteinExistence type="inferred from homology"/>
<evidence type="ECO:0000256" key="4">
    <source>
        <dbReference type="ARBA" id="ARBA00023239"/>
    </source>
</evidence>
<keyword evidence="3" id="KW-0663">Pyridoxal phosphate</keyword>
<dbReference type="InterPro" id="IPR015422">
    <property type="entry name" value="PyrdxlP-dep_Trfase_small"/>
</dbReference>
<sequence>MQNASRGDDVYEEDEAVQALEAHVANLTGHDAGLFCASGTMTNQLAFKASLLNPPASILCDNRSHVYRYEAGGLASHSSITVYPVHAVANGGHHITVKDLQREFIADDDNVHFTPTRLISVENTLDGTIMPLDEIRAISRFAKERNVRTHLDGARIWNAAIAQGCDLKDIAGQFDSVSLCVSKGIGAPIGSVLVGDKQLIKKARHFRKMFGGGWRQAGGLAAVAHWCIDNVWPTMKETHALAKYLAEGLEREGNGAKVYIPVETNMVFLDLAGSGIRMSALSRRLEEEKGIRIGNKDAGEDVTKVRLVLHWQISREAVDDFVEVVKDMASQAAAMRGAGSAPAAEAETSSQVYASR</sequence>
<dbReference type="GO" id="GO:0006545">
    <property type="term" value="P:glycine biosynthetic process"/>
    <property type="evidence" value="ECO:0007669"/>
    <property type="project" value="TreeGrafter"/>
</dbReference>
<comment type="cofactor">
    <cofactor evidence="1">
        <name>pyridoxal 5'-phosphate</name>
        <dbReference type="ChEBI" id="CHEBI:597326"/>
    </cofactor>
</comment>
<keyword evidence="9" id="KW-1185">Reference proteome</keyword>
<dbReference type="InterPro" id="IPR001597">
    <property type="entry name" value="ArAA_b-elim_lyase/Thr_aldolase"/>
</dbReference>
<dbReference type="EMBL" id="JAAAIP010000010">
    <property type="protein sequence ID" value="KAG0329826.1"/>
    <property type="molecule type" value="Genomic_DNA"/>
</dbReference>
<dbReference type="Pfam" id="PF01212">
    <property type="entry name" value="Beta_elim_lyase"/>
    <property type="match status" value="1"/>
</dbReference>
<comment type="similarity">
    <text evidence="2">Belongs to the threonine aldolase family.</text>
</comment>
<dbReference type="AlphaFoldDB" id="A0A9P6RYV8"/>
<evidence type="ECO:0000256" key="5">
    <source>
        <dbReference type="PIRSR" id="PIRSR017617-1"/>
    </source>
</evidence>
<dbReference type="NCBIfam" id="NF041359">
    <property type="entry name" value="GntG_guanitoxin"/>
    <property type="match status" value="1"/>
</dbReference>
<dbReference type="PIRSF" id="PIRSF017617">
    <property type="entry name" value="Thr_aldolase"/>
    <property type="match status" value="1"/>
</dbReference>
<dbReference type="InterPro" id="IPR015424">
    <property type="entry name" value="PyrdxlP-dep_Trfase"/>
</dbReference>
<evidence type="ECO:0000256" key="1">
    <source>
        <dbReference type="ARBA" id="ARBA00001933"/>
    </source>
</evidence>
<accession>A0A9P6RYV8</accession>
<protein>
    <submittedName>
        <fullName evidence="8">Threonine aldolase</fullName>
    </submittedName>
</protein>
<dbReference type="Gene3D" id="3.40.640.10">
    <property type="entry name" value="Type I PLP-dependent aspartate aminotransferase-like (Major domain)"/>
    <property type="match status" value="1"/>
</dbReference>
<dbReference type="GO" id="GO:0005829">
    <property type="term" value="C:cytosol"/>
    <property type="evidence" value="ECO:0007669"/>
    <property type="project" value="TreeGrafter"/>
</dbReference>
<dbReference type="Proteomes" id="UP000738325">
    <property type="component" value="Unassembled WGS sequence"/>
</dbReference>
<dbReference type="SUPFAM" id="SSF53383">
    <property type="entry name" value="PLP-dependent transferases"/>
    <property type="match status" value="1"/>
</dbReference>
<evidence type="ECO:0000313" key="9">
    <source>
        <dbReference type="Proteomes" id="UP000738325"/>
    </source>
</evidence>